<evidence type="ECO:0000256" key="1">
    <source>
        <dbReference type="ARBA" id="ARBA00000971"/>
    </source>
</evidence>
<evidence type="ECO:0000259" key="8">
    <source>
        <dbReference type="PROSITE" id="PS50059"/>
    </source>
</evidence>
<sequence length="350" mass="35078">MRIRAALAALPLSLLVLAACGTDDSATPTTSASASSSGSAVTAATLGPDVPAATALAAAVPAAELPTATGDFGTKATLEFPAGNPVPSLQREILTEGKGAEAEAGDYLEVNYLGQVWGGEVFDNSYDKKQSFSFKIGEGVVSGWSVGLTGVKQGSRVLLSLPPADGYGATGNSDGSIKGTDTIVFVIDVINVIKSDATGQTDATPNKDLPKTGIPKVTGKLGEEPTIEIGDAPEPTKAEVIVLATGTGEKVVAGDVVGQLVVTAWDGSQTTSTWASETDDGADPSTKGLQKITAAVGTDGQESVTEGLIGVPIGSRVMILLPGTSDSTTGQTSTAAVAVMDIVAQVSKTG</sequence>
<evidence type="ECO:0000313" key="9">
    <source>
        <dbReference type="EMBL" id="MTD13338.1"/>
    </source>
</evidence>
<dbReference type="InterPro" id="IPR001179">
    <property type="entry name" value="PPIase_FKBP_dom"/>
</dbReference>
<dbReference type="EC" id="5.2.1.8" evidence="2 5"/>
<dbReference type="RefSeq" id="WP_154767214.1">
    <property type="nucleotide sequence ID" value="NZ_WLYK01000001.1"/>
</dbReference>
<evidence type="ECO:0000256" key="5">
    <source>
        <dbReference type="PROSITE-ProRule" id="PRU00277"/>
    </source>
</evidence>
<reference evidence="9 10" key="1">
    <citation type="submission" date="2019-11" db="EMBL/GenBank/DDBJ databases">
        <authorList>
            <person name="Jiang L.-Q."/>
        </authorList>
    </citation>
    <scope>NUCLEOTIDE SEQUENCE [LARGE SCALE GENOMIC DNA]</scope>
    <source>
        <strain evidence="9 10">YIM 132087</strain>
    </source>
</reference>
<dbReference type="Gene3D" id="3.10.50.40">
    <property type="match status" value="1"/>
</dbReference>
<dbReference type="InterPro" id="IPR046357">
    <property type="entry name" value="PPIase_dom_sf"/>
</dbReference>
<name>A0A7K1FGW0_9ACTN</name>
<accession>A0A7K1FGW0</accession>
<dbReference type="AlphaFoldDB" id="A0A7K1FGW0"/>
<evidence type="ECO:0000256" key="6">
    <source>
        <dbReference type="SAM" id="MobiDB-lite"/>
    </source>
</evidence>
<comment type="catalytic activity">
    <reaction evidence="1 5">
        <text>[protein]-peptidylproline (omega=180) = [protein]-peptidylproline (omega=0)</text>
        <dbReference type="Rhea" id="RHEA:16237"/>
        <dbReference type="Rhea" id="RHEA-COMP:10747"/>
        <dbReference type="Rhea" id="RHEA-COMP:10748"/>
        <dbReference type="ChEBI" id="CHEBI:83833"/>
        <dbReference type="ChEBI" id="CHEBI:83834"/>
        <dbReference type="EC" id="5.2.1.8"/>
    </reaction>
</comment>
<dbReference type="PROSITE" id="PS51257">
    <property type="entry name" value="PROKAR_LIPOPROTEIN"/>
    <property type="match status" value="1"/>
</dbReference>
<comment type="caution">
    <text evidence="9">The sequence shown here is derived from an EMBL/GenBank/DDBJ whole genome shotgun (WGS) entry which is preliminary data.</text>
</comment>
<evidence type="ECO:0000313" key="10">
    <source>
        <dbReference type="Proteomes" id="UP000460221"/>
    </source>
</evidence>
<evidence type="ECO:0000256" key="2">
    <source>
        <dbReference type="ARBA" id="ARBA00013194"/>
    </source>
</evidence>
<dbReference type="PROSITE" id="PS50059">
    <property type="entry name" value="FKBP_PPIASE"/>
    <property type="match status" value="1"/>
</dbReference>
<dbReference type="PANTHER" id="PTHR10516:SF443">
    <property type="entry name" value="FK506-BINDING PROTEIN 59-RELATED"/>
    <property type="match status" value="1"/>
</dbReference>
<organism evidence="9 10">
    <name type="scientific">Nakamurella alba</name>
    <dbReference type="NCBI Taxonomy" id="2665158"/>
    <lineage>
        <taxon>Bacteria</taxon>
        <taxon>Bacillati</taxon>
        <taxon>Actinomycetota</taxon>
        <taxon>Actinomycetes</taxon>
        <taxon>Nakamurellales</taxon>
        <taxon>Nakamurellaceae</taxon>
        <taxon>Nakamurella</taxon>
    </lineage>
</organism>
<proteinExistence type="predicted"/>
<dbReference type="SUPFAM" id="SSF54534">
    <property type="entry name" value="FKBP-like"/>
    <property type="match status" value="1"/>
</dbReference>
<gene>
    <name evidence="9" type="ORF">GIS00_05170</name>
</gene>
<keyword evidence="7" id="KW-0732">Signal</keyword>
<dbReference type="PANTHER" id="PTHR10516">
    <property type="entry name" value="PEPTIDYL-PROLYL CIS-TRANS ISOMERASE"/>
    <property type="match status" value="1"/>
</dbReference>
<keyword evidence="10" id="KW-1185">Reference proteome</keyword>
<dbReference type="GO" id="GO:0003755">
    <property type="term" value="F:peptidyl-prolyl cis-trans isomerase activity"/>
    <property type="evidence" value="ECO:0007669"/>
    <property type="project" value="UniProtKB-KW"/>
</dbReference>
<evidence type="ECO:0000256" key="4">
    <source>
        <dbReference type="ARBA" id="ARBA00023235"/>
    </source>
</evidence>
<keyword evidence="3 5" id="KW-0697">Rotamase</keyword>
<feature type="domain" description="PPIase FKBP-type" evidence="8">
    <location>
        <begin position="105"/>
        <end position="193"/>
    </location>
</feature>
<keyword evidence="4 5" id="KW-0413">Isomerase</keyword>
<feature type="region of interest" description="Disordered" evidence="6">
    <location>
        <begin position="198"/>
        <end position="219"/>
    </location>
</feature>
<evidence type="ECO:0000256" key="7">
    <source>
        <dbReference type="SAM" id="SignalP"/>
    </source>
</evidence>
<protein>
    <recommendedName>
        <fullName evidence="2 5">peptidylprolyl isomerase</fullName>
        <ecNumber evidence="2 5">5.2.1.8</ecNumber>
    </recommendedName>
</protein>
<feature type="signal peptide" evidence="7">
    <location>
        <begin position="1"/>
        <end position="18"/>
    </location>
</feature>
<dbReference type="InterPro" id="IPR050689">
    <property type="entry name" value="FKBP-type_PPIase"/>
</dbReference>
<dbReference type="EMBL" id="WLYK01000001">
    <property type="protein sequence ID" value="MTD13338.1"/>
    <property type="molecule type" value="Genomic_DNA"/>
</dbReference>
<feature type="chain" id="PRO_5038928411" description="peptidylprolyl isomerase" evidence="7">
    <location>
        <begin position="19"/>
        <end position="350"/>
    </location>
</feature>
<evidence type="ECO:0000256" key="3">
    <source>
        <dbReference type="ARBA" id="ARBA00023110"/>
    </source>
</evidence>
<dbReference type="Proteomes" id="UP000460221">
    <property type="component" value="Unassembled WGS sequence"/>
</dbReference>
<dbReference type="Pfam" id="PF00254">
    <property type="entry name" value="FKBP_C"/>
    <property type="match status" value="1"/>
</dbReference>